<evidence type="ECO:0000256" key="1">
    <source>
        <dbReference type="ARBA" id="ARBA00023239"/>
    </source>
</evidence>
<feature type="domain" description="Siroheme decarboxylase NirL-like HTH" evidence="7">
    <location>
        <begin position="175"/>
        <end position="221"/>
    </location>
</feature>
<evidence type="ECO:0000256" key="2">
    <source>
        <dbReference type="ARBA" id="ARBA00023444"/>
    </source>
</evidence>
<evidence type="ECO:0000259" key="7">
    <source>
        <dbReference type="Pfam" id="PF22451"/>
    </source>
</evidence>
<evidence type="ECO:0000259" key="6">
    <source>
        <dbReference type="Pfam" id="PF17805"/>
    </source>
</evidence>
<evidence type="ECO:0000256" key="5">
    <source>
        <dbReference type="ARBA" id="ARBA00048470"/>
    </source>
</evidence>
<evidence type="ECO:0000313" key="8">
    <source>
        <dbReference type="EMBL" id="MBK3332031.1"/>
    </source>
</evidence>
<dbReference type="Proteomes" id="UP000772812">
    <property type="component" value="Unassembled WGS sequence"/>
</dbReference>
<dbReference type="InterPro" id="IPR050684">
    <property type="entry name" value="HTH-Siroheme_Decarb"/>
</dbReference>
<keyword evidence="1" id="KW-0456">Lyase</keyword>
<dbReference type="InterPro" id="IPR040523">
    <property type="entry name" value="AsnC_trans_reg2"/>
</dbReference>
<reference evidence="8 9" key="1">
    <citation type="journal article" date="2021" name="Syst. Appl. Microbiol.">
        <title>Persephonella atlantica sp. nov.: How to adapt to physico-chemical gradients in high temperature hydrothermal habitats.</title>
        <authorList>
            <person name="Francois D.X."/>
            <person name="Godfroy A."/>
            <person name="Mathien C."/>
            <person name="Aube J."/>
            <person name="Cathalot C."/>
            <person name="Lesongeur F."/>
            <person name="L'Haridon S."/>
            <person name="Philippon X."/>
            <person name="Roussel E.G."/>
        </authorList>
    </citation>
    <scope>NUCLEOTIDE SEQUENCE [LARGE SCALE GENOMIC DNA]</scope>
    <source>
        <strain evidence="8 9">MO1340</strain>
    </source>
</reference>
<keyword evidence="9" id="KW-1185">Reference proteome</keyword>
<feature type="domain" description="Siroheme decarboxylase AsnC-like ligand binding" evidence="6">
    <location>
        <begin position="231"/>
        <end position="316"/>
    </location>
</feature>
<dbReference type="PANTHER" id="PTHR43413:SF1">
    <property type="entry name" value="SIROHEME DECARBOXYLASE NIRL SUBUNIT"/>
    <property type="match status" value="1"/>
</dbReference>
<feature type="domain" description="Siroheme decarboxylase NirL-like HTH" evidence="7">
    <location>
        <begin position="5"/>
        <end position="50"/>
    </location>
</feature>
<dbReference type="Gene3D" id="1.10.10.10">
    <property type="entry name" value="Winged helix-like DNA-binding domain superfamily/Winged helix DNA-binding domain"/>
    <property type="match status" value="1"/>
</dbReference>
<dbReference type="RefSeq" id="WP_200673424.1">
    <property type="nucleotide sequence ID" value="NZ_JAACYA010000001.1"/>
</dbReference>
<dbReference type="SMART" id="SM00344">
    <property type="entry name" value="HTH_ASNC"/>
    <property type="match status" value="1"/>
</dbReference>
<comment type="catalytic activity">
    <reaction evidence="5">
        <text>siroheme + 2 H(+) = 12,18-didecarboxysiroheme + 2 CO2</text>
        <dbReference type="Rhea" id="RHEA:19093"/>
        <dbReference type="ChEBI" id="CHEBI:15378"/>
        <dbReference type="ChEBI" id="CHEBI:16526"/>
        <dbReference type="ChEBI" id="CHEBI:60052"/>
        <dbReference type="ChEBI" id="CHEBI:140497"/>
        <dbReference type="EC" id="4.1.1.111"/>
    </reaction>
</comment>
<dbReference type="InterPro" id="IPR053953">
    <property type="entry name" value="NirdL-like_HTH"/>
</dbReference>
<evidence type="ECO:0000256" key="4">
    <source>
        <dbReference type="ARBA" id="ARBA00023471"/>
    </source>
</evidence>
<dbReference type="InterPro" id="IPR019888">
    <property type="entry name" value="Tscrpt_reg_AsnC-like"/>
</dbReference>
<dbReference type="EMBL" id="JAACYA010000001">
    <property type="protein sequence ID" value="MBK3332031.1"/>
    <property type="molecule type" value="Genomic_DNA"/>
</dbReference>
<dbReference type="Pfam" id="PF17805">
    <property type="entry name" value="AsnC_trans_reg2"/>
    <property type="match status" value="2"/>
</dbReference>
<dbReference type="InterPro" id="IPR036388">
    <property type="entry name" value="WH-like_DNA-bd_sf"/>
</dbReference>
<comment type="similarity">
    <text evidence="3">Belongs to the Ahb/Nir family.</text>
</comment>
<organism evidence="8 9">
    <name type="scientific">Persephonella atlantica</name>
    <dbReference type="NCBI Taxonomy" id="2699429"/>
    <lineage>
        <taxon>Bacteria</taxon>
        <taxon>Pseudomonadati</taxon>
        <taxon>Aquificota</taxon>
        <taxon>Aquificia</taxon>
        <taxon>Aquificales</taxon>
        <taxon>Hydrogenothermaceae</taxon>
        <taxon>Persephonella</taxon>
    </lineage>
</organism>
<gene>
    <name evidence="8" type="ORF">GWK41_02985</name>
</gene>
<dbReference type="Pfam" id="PF22451">
    <property type="entry name" value="NirdL-like_HTH"/>
    <property type="match status" value="2"/>
</dbReference>
<dbReference type="Gene3D" id="3.30.70.3460">
    <property type="match status" value="2"/>
</dbReference>
<evidence type="ECO:0000256" key="3">
    <source>
        <dbReference type="ARBA" id="ARBA00023457"/>
    </source>
</evidence>
<sequence>MTEIDRLILKHLQDIPVVEEPFKKISQSLGISTIELIDRICQLKEDKIIRQISPIYDTKSLGYDSSLVAFRVEGDVQQVAQVINNYPGVSHNYERTDEYNLWFTIAVPPDSRLGLEQTVEILAKQTGVEDYLILRTKKLFKIGVKLDYENLKEKESIKTEKKKESNLSFHLSSEDKKIISVTQEDIPLTERPFEVFSQTLGIDQQYLLDKLNTYKSQGLMRRFAAILFHRKAGFTTNGMVVWRVPEERIEEVGIKLASYKAVSHCYHRETSKNWHYNLFSMIHAKSQEDLEDFVKELSQEVEVRDFKILYSTREFKKKRIKYFSEEFYRWEEDVKDGKYSAAGIKS</sequence>
<dbReference type="EC" id="4.1.1.111" evidence="4"/>
<name>A0ABS1GGT4_9AQUI</name>
<proteinExistence type="inferred from homology"/>
<protein>
    <recommendedName>
        <fullName evidence="4">siroheme decarboxylase</fullName>
        <ecNumber evidence="4">4.1.1.111</ecNumber>
    </recommendedName>
</protein>
<accession>A0ABS1GGT4</accession>
<dbReference type="PANTHER" id="PTHR43413">
    <property type="entry name" value="TRANSCRIPTIONAL REGULATOR, ASNC FAMILY"/>
    <property type="match status" value="1"/>
</dbReference>
<feature type="domain" description="Siroheme decarboxylase AsnC-like ligand binding" evidence="6">
    <location>
        <begin position="61"/>
        <end position="141"/>
    </location>
</feature>
<comment type="pathway">
    <text evidence="2">Porphyrin-containing compound metabolism.</text>
</comment>
<evidence type="ECO:0000313" key="9">
    <source>
        <dbReference type="Proteomes" id="UP000772812"/>
    </source>
</evidence>
<comment type="caution">
    <text evidence="8">The sequence shown here is derived from an EMBL/GenBank/DDBJ whole genome shotgun (WGS) entry which is preliminary data.</text>
</comment>